<dbReference type="PANTHER" id="PTHR24305:SF168">
    <property type="entry name" value="P450, PUTATIVE (EUROFUNG)-RELATED"/>
    <property type="match status" value="1"/>
</dbReference>
<dbReference type="PRINTS" id="PR00463">
    <property type="entry name" value="EP450I"/>
</dbReference>
<dbReference type="STRING" id="40998.A0A2P8AJ34"/>
<dbReference type="SUPFAM" id="SSF48264">
    <property type="entry name" value="Cytochrome P450"/>
    <property type="match status" value="1"/>
</dbReference>
<dbReference type="GO" id="GO:0016705">
    <property type="term" value="F:oxidoreductase activity, acting on paired donors, with incorporation or reduction of molecular oxygen"/>
    <property type="evidence" value="ECO:0007669"/>
    <property type="project" value="InterPro"/>
</dbReference>
<accession>A0A2P8AJ34</accession>
<dbReference type="GO" id="GO:0005506">
    <property type="term" value="F:iron ion binding"/>
    <property type="evidence" value="ECO:0007669"/>
    <property type="project" value="InterPro"/>
</dbReference>
<dbReference type="InterPro" id="IPR001128">
    <property type="entry name" value="Cyt_P450"/>
</dbReference>
<keyword evidence="1" id="KW-0349">Heme</keyword>
<keyword evidence="1" id="KW-0479">Metal-binding</keyword>
<proteinExistence type="predicted"/>
<comment type="cofactor">
    <cofactor evidence="1">
        <name>heme</name>
        <dbReference type="ChEBI" id="CHEBI:30413"/>
    </cofactor>
</comment>
<name>A0A2P8AJ34_9PEZI</name>
<dbReference type="InterPro" id="IPR050121">
    <property type="entry name" value="Cytochrome_P450_monoxygenase"/>
</dbReference>
<evidence type="ECO:0000256" key="1">
    <source>
        <dbReference type="PIRSR" id="PIRSR602401-1"/>
    </source>
</evidence>
<feature type="binding site" description="axial binding residue" evidence="1">
    <location>
        <position position="445"/>
    </location>
    <ligand>
        <name>heme</name>
        <dbReference type="ChEBI" id="CHEBI:30413"/>
    </ligand>
    <ligandPart>
        <name>Fe</name>
        <dbReference type="ChEBI" id="CHEBI:18248"/>
    </ligandPart>
</feature>
<dbReference type="Gene3D" id="1.10.630.10">
    <property type="entry name" value="Cytochrome P450"/>
    <property type="match status" value="1"/>
</dbReference>
<gene>
    <name evidence="2" type="ORF">B9Z65_630</name>
</gene>
<keyword evidence="1" id="KW-0408">Iron</keyword>
<dbReference type="EMBL" id="NHZQ01000003">
    <property type="protein sequence ID" value="PSK60480.1"/>
    <property type="molecule type" value="Genomic_DNA"/>
</dbReference>
<dbReference type="Proteomes" id="UP000243723">
    <property type="component" value="Unassembled WGS sequence"/>
</dbReference>
<protein>
    <submittedName>
        <fullName evidence="2">Isotrichodermin C-15 hydroxylase</fullName>
    </submittedName>
</protein>
<keyword evidence="3" id="KW-1185">Reference proteome</keyword>
<dbReference type="InterPro" id="IPR002401">
    <property type="entry name" value="Cyt_P450_E_grp-I"/>
</dbReference>
<dbReference type="GO" id="GO:0004497">
    <property type="term" value="F:monooxygenase activity"/>
    <property type="evidence" value="ECO:0007669"/>
    <property type="project" value="InterPro"/>
</dbReference>
<dbReference type="Pfam" id="PF00067">
    <property type="entry name" value="p450"/>
    <property type="match status" value="1"/>
</dbReference>
<dbReference type="InterPro" id="IPR036396">
    <property type="entry name" value="Cyt_P450_sf"/>
</dbReference>
<dbReference type="OrthoDB" id="3934656at2759"/>
<comment type="caution">
    <text evidence="2">The sequence shown here is derived from an EMBL/GenBank/DDBJ whole genome shotgun (WGS) entry which is preliminary data.</text>
</comment>
<dbReference type="PANTHER" id="PTHR24305">
    <property type="entry name" value="CYTOCHROME P450"/>
    <property type="match status" value="1"/>
</dbReference>
<sequence>MLPALVLAVGLIVLYRLVRKVQLYFSLRDFGGHWTAGWTRLWLLRVNNSGKMNEYFREINEKYGTTARIAPHMLITSDPDLYKRMNAVRSTFTRAEWYYALRLHPTRDNITSVIDEDVHTSIRARMAAGYSGNENTSIESDVDTKVHKLFDLLNRSYLSSDQVYRPVDLSKAITYFTLDVISQLAFGHEFGFMEKDEDPFGYLANLKEFLPAILVFGVYVELTKLLRLPFMKAVLPKSTDKRGLGKVMGFAADRVGERFGPKPIIRQDMLNSFIKKGLTQEELESETLTQITAGSDSTSSALRMTLHFVCTTPDIQARLLGEVRAAIAQGRVSRPIIKDSEARQLPYLQACIKEGLRMYPPVTGLLAKQVPPAGATIDGKFAPPGTWIGQNSWGMQRRTDIYGIDVDVFRPERWLPKNNSPAEKARIDRMTETVGLVFGYGRFGCLGRGVATMELNKGLIELLLRYSFQPISLSKPFDELCVGFFVHENMWFRVTPREDVVVSASLPLLQMGEAGALPGAPEE</sequence>
<reference evidence="2 3" key="1">
    <citation type="submission" date="2017-05" db="EMBL/GenBank/DDBJ databases">
        <title>Draft genome sequence of Elsinoe australis.</title>
        <authorList>
            <person name="Cheng Q."/>
        </authorList>
    </citation>
    <scope>NUCLEOTIDE SEQUENCE [LARGE SCALE GENOMIC DNA]</scope>
    <source>
        <strain evidence="2 3">NL1</strain>
    </source>
</reference>
<dbReference type="AlphaFoldDB" id="A0A2P8AJ34"/>
<evidence type="ECO:0000313" key="2">
    <source>
        <dbReference type="EMBL" id="PSK60480.1"/>
    </source>
</evidence>
<dbReference type="CDD" id="cd11060">
    <property type="entry name" value="CYP57A1-like"/>
    <property type="match status" value="1"/>
</dbReference>
<dbReference type="PRINTS" id="PR00385">
    <property type="entry name" value="P450"/>
</dbReference>
<evidence type="ECO:0000313" key="3">
    <source>
        <dbReference type="Proteomes" id="UP000243723"/>
    </source>
</evidence>
<dbReference type="GO" id="GO:0020037">
    <property type="term" value="F:heme binding"/>
    <property type="evidence" value="ECO:0007669"/>
    <property type="project" value="InterPro"/>
</dbReference>
<organism evidence="2 3">
    <name type="scientific">Elsinoe australis</name>
    <dbReference type="NCBI Taxonomy" id="40998"/>
    <lineage>
        <taxon>Eukaryota</taxon>
        <taxon>Fungi</taxon>
        <taxon>Dikarya</taxon>
        <taxon>Ascomycota</taxon>
        <taxon>Pezizomycotina</taxon>
        <taxon>Dothideomycetes</taxon>
        <taxon>Dothideomycetidae</taxon>
        <taxon>Myriangiales</taxon>
        <taxon>Elsinoaceae</taxon>
        <taxon>Elsinoe</taxon>
    </lineage>
</organism>